<organism evidence="1 2">
    <name type="scientific">Paenibacillus baimaensis</name>
    <dbReference type="NCBI Taxonomy" id="2982185"/>
    <lineage>
        <taxon>Bacteria</taxon>
        <taxon>Bacillati</taxon>
        <taxon>Bacillota</taxon>
        <taxon>Bacilli</taxon>
        <taxon>Bacillales</taxon>
        <taxon>Paenibacillaceae</taxon>
        <taxon>Paenibacillus</taxon>
    </lineage>
</organism>
<dbReference type="InterPro" id="IPR027476">
    <property type="entry name" value="DppA_N"/>
</dbReference>
<dbReference type="InterPro" id="IPR007035">
    <property type="entry name" value="Peptidase_M55"/>
</dbReference>
<comment type="caution">
    <text evidence="1">The sequence shown here is derived from an EMBL/GenBank/DDBJ whole genome shotgun (WGS) entry which is preliminary data.</text>
</comment>
<dbReference type="EMBL" id="JAOQIO010000025">
    <property type="protein sequence ID" value="MCU6792575.1"/>
    <property type="molecule type" value="Genomic_DNA"/>
</dbReference>
<evidence type="ECO:0000313" key="2">
    <source>
        <dbReference type="Proteomes" id="UP001652445"/>
    </source>
</evidence>
<dbReference type="Pfam" id="PF04951">
    <property type="entry name" value="Peptidase_M55"/>
    <property type="match status" value="1"/>
</dbReference>
<dbReference type="SUPFAM" id="SSF63992">
    <property type="entry name" value="Dipeptide transport protein"/>
    <property type="match status" value="1"/>
</dbReference>
<evidence type="ECO:0000313" key="1">
    <source>
        <dbReference type="EMBL" id="MCU6792575.1"/>
    </source>
</evidence>
<reference evidence="1 2" key="1">
    <citation type="submission" date="2022-09" db="EMBL/GenBank/DDBJ databases">
        <authorList>
            <person name="Han X.L."/>
            <person name="Wang Q."/>
            <person name="Lu T."/>
        </authorList>
    </citation>
    <scope>NUCLEOTIDE SEQUENCE [LARGE SCALE GENOMIC DNA]</scope>
    <source>
        <strain evidence="1 2">WQ 127069</strain>
    </source>
</reference>
<gene>
    <name evidence="1" type="ORF">OB236_10615</name>
</gene>
<protein>
    <submittedName>
        <fullName evidence="1">M55 family metallopeptidase</fullName>
    </submittedName>
</protein>
<sequence>MKGRKVFMVRSDMEGLSGVTSYEEVTPGAPGFAYGQRMMMADLLALLEGLNEGGADEIVIYDEHFFGRNILPDELPDNVSVICGKPPYRPDWAGGLNESFTGMVMLGFHSKAGTPNGLLHHTYEPDIGDIRINGRSVGEIGVETTIAGELGIPLLLLTGDSAGVAEALELVPECLGVSVKQSICEWGAECYPLKLTTARIREAGRKVAAAAKAPQPFHFGQNIVMEIDLRSGAYRTLYEQMFAEDMIAAGIISLSGSSVLEAWAEYWDKKLKVQKMEVQNER</sequence>
<dbReference type="Gene3D" id="3.30.1360.130">
    <property type="entry name" value="Dipeptide transport protein"/>
    <property type="match status" value="1"/>
</dbReference>
<dbReference type="Proteomes" id="UP001652445">
    <property type="component" value="Unassembled WGS sequence"/>
</dbReference>
<accession>A0ABT2UD72</accession>
<dbReference type="RefSeq" id="WP_262683958.1">
    <property type="nucleotide sequence ID" value="NZ_JAOQIO010000025.1"/>
</dbReference>
<dbReference type="Gene3D" id="3.40.50.10780">
    <property type="entry name" value="Dipeptide transport protein"/>
    <property type="match status" value="1"/>
</dbReference>
<proteinExistence type="predicted"/>
<name>A0ABT2UD72_9BACL</name>
<keyword evidence="2" id="KW-1185">Reference proteome</keyword>
<dbReference type="InterPro" id="IPR036177">
    <property type="entry name" value="Peptidase_M55_sf"/>
</dbReference>